<keyword evidence="3" id="KW-1185">Reference proteome</keyword>
<dbReference type="AlphaFoldDB" id="A0AAD5Q2J8"/>
<feature type="compositionally biased region" description="Basic residues" evidence="1">
    <location>
        <begin position="1"/>
        <end position="11"/>
    </location>
</feature>
<name>A0AAD5Q2J8_9CRUS</name>
<proteinExistence type="predicted"/>
<comment type="caution">
    <text evidence="2">The sequence shown here is derived from an EMBL/GenBank/DDBJ whole genome shotgun (WGS) entry which is preliminary data.</text>
</comment>
<dbReference type="EMBL" id="WJBH02000001">
    <property type="protein sequence ID" value="KAI9564989.1"/>
    <property type="molecule type" value="Genomic_DNA"/>
</dbReference>
<accession>A0AAD5Q2J8</accession>
<evidence type="ECO:0000256" key="1">
    <source>
        <dbReference type="SAM" id="MobiDB-lite"/>
    </source>
</evidence>
<protein>
    <submittedName>
        <fullName evidence="2">Uncharacterized protein</fullName>
    </submittedName>
</protein>
<gene>
    <name evidence="2" type="ORF">GHT06_008731</name>
</gene>
<feature type="region of interest" description="Disordered" evidence="1">
    <location>
        <begin position="1"/>
        <end position="23"/>
    </location>
</feature>
<evidence type="ECO:0000313" key="3">
    <source>
        <dbReference type="Proteomes" id="UP000820818"/>
    </source>
</evidence>
<evidence type="ECO:0000313" key="2">
    <source>
        <dbReference type="EMBL" id="KAI9564989.1"/>
    </source>
</evidence>
<organism evidence="2 3">
    <name type="scientific">Daphnia sinensis</name>
    <dbReference type="NCBI Taxonomy" id="1820382"/>
    <lineage>
        <taxon>Eukaryota</taxon>
        <taxon>Metazoa</taxon>
        <taxon>Ecdysozoa</taxon>
        <taxon>Arthropoda</taxon>
        <taxon>Crustacea</taxon>
        <taxon>Branchiopoda</taxon>
        <taxon>Diplostraca</taxon>
        <taxon>Cladocera</taxon>
        <taxon>Anomopoda</taxon>
        <taxon>Daphniidae</taxon>
        <taxon>Daphnia</taxon>
        <taxon>Daphnia similis group</taxon>
    </lineage>
</organism>
<dbReference type="Proteomes" id="UP000820818">
    <property type="component" value="Linkage Group LG1"/>
</dbReference>
<sequence length="74" mass="8997">MMMMRHHHHHQDRGQQVGKRLPSRSNDECNFLIRLDYYTQLVYGDERNRKENYVKYPTDLLHSSCEITDSLLQF</sequence>
<reference evidence="2 3" key="1">
    <citation type="submission" date="2022-05" db="EMBL/GenBank/DDBJ databases">
        <title>A multi-omics perspective on studying reproductive biology in Daphnia sinensis.</title>
        <authorList>
            <person name="Jia J."/>
        </authorList>
    </citation>
    <scope>NUCLEOTIDE SEQUENCE [LARGE SCALE GENOMIC DNA]</scope>
    <source>
        <strain evidence="2 3">WSL</strain>
    </source>
</reference>